<keyword evidence="1" id="KW-0812">Transmembrane</keyword>
<sequence length="439" mass="50613">MSSDRFSDSGYANRFVINVLVVFSILVGLSPYFILVERDQLLSYLTLSVLIVPILSVKVKSFQTLRERVPRKIEFLLGGISSTFWSAIASFMGGMIYWLIIGVSNIARYILTQFSLDVQIEIELPAFYLSLLFVIVYEYRTIHFVTDLLVKQLYLYPQIVDNRSVSEQVAQLSIVGIFVFLIFAYIRLMGIYSTSWWFTFYSLLALIYISYRLARYNLLIPKILQERAIAAVEKLFEVSGYDVNSSFRTNDIGIDPLLTEVNFLARERNYSFAVEVMIASTAKITSETAIFSLLTASWTLTSFFQNEEERDKYSSYVKPLFIFVASKQFPSLKNLDNIVWLEEETDLQVITIDNWNKIKEILKLKNLEELQLKAREDFNIPRASNYNKRGYSIFVEEKILIGNINIIEAITEPFVERFAGKEAGTDGKGRSNKTEEDMK</sequence>
<organism evidence="2 3">
    <name type="scientific">Nostoc parmelioides FACHB-3921</name>
    <dbReference type="NCBI Taxonomy" id="2692909"/>
    <lineage>
        <taxon>Bacteria</taxon>
        <taxon>Bacillati</taxon>
        <taxon>Cyanobacteriota</taxon>
        <taxon>Cyanophyceae</taxon>
        <taxon>Nostocales</taxon>
        <taxon>Nostocaceae</taxon>
        <taxon>Nostoc</taxon>
    </lineage>
</organism>
<evidence type="ECO:0000313" key="2">
    <source>
        <dbReference type="EMBL" id="MBD2253322.1"/>
    </source>
</evidence>
<keyword evidence="1" id="KW-1133">Transmembrane helix</keyword>
<keyword evidence="1" id="KW-0472">Membrane</keyword>
<feature type="transmembrane region" description="Helical" evidence="1">
    <location>
        <begin position="169"/>
        <end position="188"/>
    </location>
</feature>
<proteinExistence type="predicted"/>
<feature type="transmembrane region" description="Helical" evidence="1">
    <location>
        <begin position="194"/>
        <end position="214"/>
    </location>
</feature>
<protein>
    <submittedName>
        <fullName evidence="2">Uncharacterized protein</fullName>
    </submittedName>
</protein>
<feature type="transmembrane region" description="Helical" evidence="1">
    <location>
        <begin position="12"/>
        <end position="35"/>
    </location>
</feature>
<accession>A0ABR8BGU9</accession>
<comment type="caution">
    <text evidence="2">The sequence shown here is derived from an EMBL/GenBank/DDBJ whole genome shotgun (WGS) entry which is preliminary data.</text>
</comment>
<evidence type="ECO:0000313" key="3">
    <source>
        <dbReference type="Proteomes" id="UP000621307"/>
    </source>
</evidence>
<keyword evidence="3" id="KW-1185">Reference proteome</keyword>
<gene>
    <name evidence="2" type="ORF">H6G14_18735</name>
</gene>
<name>A0ABR8BGU9_9NOSO</name>
<dbReference type="Proteomes" id="UP000621307">
    <property type="component" value="Unassembled WGS sequence"/>
</dbReference>
<reference evidence="2 3" key="1">
    <citation type="journal article" date="2020" name="ISME J.">
        <title>Comparative genomics reveals insights into cyanobacterial evolution and habitat adaptation.</title>
        <authorList>
            <person name="Chen M.Y."/>
            <person name="Teng W.K."/>
            <person name="Zhao L."/>
            <person name="Hu C.X."/>
            <person name="Zhou Y.K."/>
            <person name="Han B.P."/>
            <person name="Song L.R."/>
            <person name="Shu W.S."/>
        </authorList>
    </citation>
    <scope>NUCLEOTIDE SEQUENCE [LARGE SCALE GENOMIC DNA]</scope>
    <source>
        <strain evidence="2 3">FACHB-3921</strain>
    </source>
</reference>
<dbReference type="RefSeq" id="WP_190568857.1">
    <property type="nucleotide sequence ID" value="NZ_JACJQL010000030.1"/>
</dbReference>
<feature type="transmembrane region" description="Helical" evidence="1">
    <location>
        <begin position="80"/>
        <end position="107"/>
    </location>
</feature>
<dbReference type="EMBL" id="JACJQL010000030">
    <property type="protein sequence ID" value="MBD2253322.1"/>
    <property type="molecule type" value="Genomic_DNA"/>
</dbReference>
<evidence type="ECO:0000256" key="1">
    <source>
        <dbReference type="SAM" id="Phobius"/>
    </source>
</evidence>
<feature type="transmembrane region" description="Helical" evidence="1">
    <location>
        <begin position="41"/>
        <end position="59"/>
    </location>
</feature>